<evidence type="ECO:0000256" key="4">
    <source>
        <dbReference type="ARBA" id="ARBA00022679"/>
    </source>
</evidence>
<keyword evidence="4 11" id="KW-0808">Transferase</keyword>
<dbReference type="Proteomes" id="UP001489004">
    <property type="component" value="Unassembled WGS sequence"/>
</dbReference>
<dbReference type="GO" id="GO:0004340">
    <property type="term" value="F:glucokinase activity"/>
    <property type="evidence" value="ECO:0007669"/>
    <property type="project" value="TreeGrafter"/>
</dbReference>
<keyword evidence="16" id="KW-1185">Reference proteome</keyword>
<dbReference type="PRINTS" id="PR00475">
    <property type="entry name" value="HEXOKINASE"/>
</dbReference>
<gene>
    <name evidence="15" type="ORF">WJX72_006374</name>
</gene>
<dbReference type="EC" id="2.7.1.-" evidence="11"/>
<dbReference type="GO" id="GO:0005524">
    <property type="term" value="F:ATP binding"/>
    <property type="evidence" value="ECO:0007669"/>
    <property type="project" value="UniProtKB-UniRule"/>
</dbReference>
<evidence type="ECO:0000256" key="5">
    <source>
        <dbReference type="ARBA" id="ARBA00022741"/>
    </source>
</evidence>
<feature type="domain" description="Hexokinase C-terminal" evidence="14">
    <location>
        <begin position="216"/>
        <end position="458"/>
    </location>
</feature>
<feature type="region of interest" description="Disordered" evidence="12">
    <location>
        <begin position="471"/>
        <end position="493"/>
    </location>
</feature>
<evidence type="ECO:0000256" key="9">
    <source>
        <dbReference type="ARBA" id="ARBA00044613"/>
    </source>
</evidence>
<evidence type="ECO:0000256" key="7">
    <source>
        <dbReference type="ARBA" id="ARBA00022840"/>
    </source>
</evidence>
<feature type="domain" description="Hexokinase N-terminal" evidence="13">
    <location>
        <begin position="11"/>
        <end position="208"/>
    </location>
</feature>
<keyword evidence="5 11" id="KW-0547">Nucleotide-binding</keyword>
<dbReference type="InterPro" id="IPR001312">
    <property type="entry name" value="Hexokinase"/>
</dbReference>
<evidence type="ECO:0000256" key="11">
    <source>
        <dbReference type="RuleBase" id="RU362007"/>
    </source>
</evidence>
<dbReference type="SUPFAM" id="SSF53067">
    <property type="entry name" value="Actin-like ATPase domain"/>
    <property type="match status" value="2"/>
</dbReference>
<dbReference type="GO" id="GO:0006096">
    <property type="term" value="P:glycolytic process"/>
    <property type="evidence" value="ECO:0007669"/>
    <property type="project" value="UniProtKB-KW"/>
</dbReference>
<evidence type="ECO:0000256" key="6">
    <source>
        <dbReference type="ARBA" id="ARBA00022777"/>
    </source>
</evidence>
<dbReference type="Pfam" id="PF03727">
    <property type="entry name" value="Hexokinase_2"/>
    <property type="match status" value="1"/>
</dbReference>
<dbReference type="InterPro" id="IPR043129">
    <property type="entry name" value="ATPase_NBD"/>
</dbReference>
<proteinExistence type="inferred from homology"/>
<dbReference type="InterPro" id="IPR022672">
    <property type="entry name" value="Hexokinase_N"/>
</dbReference>
<dbReference type="AlphaFoldDB" id="A0AAW1PT02"/>
<organism evidence="15 16">
    <name type="scientific">[Myrmecia] bisecta</name>
    <dbReference type="NCBI Taxonomy" id="41462"/>
    <lineage>
        <taxon>Eukaryota</taxon>
        <taxon>Viridiplantae</taxon>
        <taxon>Chlorophyta</taxon>
        <taxon>core chlorophytes</taxon>
        <taxon>Trebouxiophyceae</taxon>
        <taxon>Trebouxiales</taxon>
        <taxon>Trebouxiaceae</taxon>
        <taxon>Myrmecia</taxon>
    </lineage>
</organism>
<accession>A0AAW1PT02</accession>
<reference evidence="15 16" key="1">
    <citation type="journal article" date="2024" name="Nat. Commun.">
        <title>Phylogenomics reveals the evolutionary origins of lichenization in chlorophyte algae.</title>
        <authorList>
            <person name="Puginier C."/>
            <person name="Libourel C."/>
            <person name="Otte J."/>
            <person name="Skaloud P."/>
            <person name="Haon M."/>
            <person name="Grisel S."/>
            <person name="Petersen M."/>
            <person name="Berrin J.G."/>
            <person name="Delaux P.M."/>
            <person name="Dal Grande F."/>
            <person name="Keller J."/>
        </authorList>
    </citation>
    <scope>NUCLEOTIDE SEQUENCE [LARGE SCALE GENOMIC DNA]</scope>
    <source>
        <strain evidence="15 16">SAG 2043</strain>
    </source>
</reference>
<evidence type="ECO:0000313" key="15">
    <source>
        <dbReference type="EMBL" id="KAK9811576.1"/>
    </source>
</evidence>
<comment type="caution">
    <text evidence="15">The sequence shown here is derived from an EMBL/GenBank/DDBJ whole genome shotgun (WGS) entry which is preliminary data.</text>
</comment>
<dbReference type="GO" id="GO:0006006">
    <property type="term" value="P:glucose metabolic process"/>
    <property type="evidence" value="ECO:0007669"/>
    <property type="project" value="TreeGrafter"/>
</dbReference>
<dbReference type="PANTHER" id="PTHR19443">
    <property type="entry name" value="HEXOKINASE"/>
    <property type="match status" value="1"/>
</dbReference>
<dbReference type="GO" id="GO:0005829">
    <property type="term" value="C:cytosol"/>
    <property type="evidence" value="ECO:0007669"/>
    <property type="project" value="TreeGrafter"/>
</dbReference>
<evidence type="ECO:0000256" key="3">
    <source>
        <dbReference type="ARBA" id="ARBA00009225"/>
    </source>
</evidence>
<sequence>MSTDEARQSALEHYRQGLQVTPEQLAQIRDAFVREVQAGLRRDGHSSLLMLPTMVDILPDGHETGEFYAINFGGTNLRVLFTKLAKDKKQVELVEECTAEIPLEYRRCHVDQLMDYVAGQLIAWADHHGGGLHRHERPVIGFCFSFPVEQTAIDAGKLIHWTKGFENEGAIGQNAAQLLADAFKRQGLSVHIAAMVNDTVATLAGIRYGDGIDANVAVIMGTGTNACYLEQLSHIEKWLPGFRPRTSDMVVNTELPGFTAPELPLLDVDEELDAESNHPGQQTFEKLTAGLYMGEITRRILLRLVAEDGLFGGQAPDAMKVAYAFTTMHVSLIYHDESAELDEIGRILQEVLQLPADQTRTEDRKQVQEVCGLVAQRSARLMATAVTGLLRQLGRDGSSRPAQRNVVAVDGGVFAHFPAYTALLHEGIRDILGEEAAGLCSLKAVEGGASFGAACVAAAANNYMKAVGNYKPPSRNTSSHHVLSPRRPNTLEL</sequence>
<dbReference type="PROSITE" id="PS51748">
    <property type="entry name" value="HEXOKINASE_2"/>
    <property type="match status" value="1"/>
</dbReference>
<dbReference type="GO" id="GO:0008865">
    <property type="term" value="F:fructokinase activity"/>
    <property type="evidence" value="ECO:0007669"/>
    <property type="project" value="TreeGrafter"/>
</dbReference>
<evidence type="ECO:0000256" key="10">
    <source>
        <dbReference type="ARBA" id="ARBA00047905"/>
    </source>
</evidence>
<name>A0AAW1PT02_9CHLO</name>
<comment type="pathway">
    <text evidence="2">Carbohydrate metabolism; hexose metabolism.</text>
</comment>
<evidence type="ECO:0000259" key="13">
    <source>
        <dbReference type="Pfam" id="PF00349"/>
    </source>
</evidence>
<dbReference type="Gene3D" id="3.40.367.20">
    <property type="match status" value="1"/>
</dbReference>
<evidence type="ECO:0000256" key="1">
    <source>
        <dbReference type="ARBA" id="ARBA00004888"/>
    </source>
</evidence>
<dbReference type="GO" id="GO:0005536">
    <property type="term" value="F:D-glucose binding"/>
    <property type="evidence" value="ECO:0007669"/>
    <property type="project" value="InterPro"/>
</dbReference>
<keyword evidence="8 11" id="KW-0324">Glycolysis</keyword>
<evidence type="ECO:0000256" key="12">
    <source>
        <dbReference type="SAM" id="MobiDB-lite"/>
    </source>
</evidence>
<comment type="pathway">
    <text evidence="1">Carbohydrate degradation; glycolysis; D-glyceraldehyde 3-phosphate and glycerone phosphate from D-glucose: step 1/4.</text>
</comment>
<dbReference type="EMBL" id="JALJOR010000009">
    <property type="protein sequence ID" value="KAK9811576.1"/>
    <property type="molecule type" value="Genomic_DNA"/>
</dbReference>
<dbReference type="GO" id="GO:0001678">
    <property type="term" value="P:intracellular glucose homeostasis"/>
    <property type="evidence" value="ECO:0007669"/>
    <property type="project" value="InterPro"/>
</dbReference>
<keyword evidence="6 11" id="KW-0418">Kinase</keyword>
<evidence type="ECO:0000256" key="2">
    <source>
        <dbReference type="ARBA" id="ARBA00005028"/>
    </source>
</evidence>
<comment type="catalytic activity">
    <reaction evidence="10">
        <text>D-fructose + ATP = D-fructose 6-phosphate + ADP + H(+)</text>
        <dbReference type="Rhea" id="RHEA:16125"/>
        <dbReference type="ChEBI" id="CHEBI:15378"/>
        <dbReference type="ChEBI" id="CHEBI:30616"/>
        <dbReference type="ChEBI" id="CHEBI:37721"/>
        <dbReference type="ChEBI" id="CHEBI:61527"/>
        <dbReference type="ChEBI" id="CHEBI:456216"/>
        <dbReference type="EC" id="2.7.1.1"/>
    </reaction>
    <physiologicalReaction direction="left-to-right" evidence="10">
        <dbReference type="Rhea" id="RHEA:16126"/>
    </physiologicalReaction>
</comment>
<evidence type="ECO:0000313" key="16">
    <source>
        <dbReference type="Proteomes" id="UP001489004"/>
    </source>
</evidence>
<evidence type="ECO:0000259" key="14">
    <source>
        <dbReference type="Pfam" id="PF03727"/>
    </source>
</evidence>
<dbReference type="Gene3D" id="3.30.420.40">
    <property type="match status" value="1"/>
</dbReference>
<dbReference type="InterPro" id="IPR022673">
    <property type="entry name" value="Hexokinase_C"/>
</dbReference>
<keyword evidence="7 11" id="KW-0067">ATP-binding</keyword>
<dbReference type="PANTHER" id="PTHR19443:SF16">
    <property type="entry name" value="HEXOKINASE TYPE 1-RELATED"/>
    <property type="match status" value="1"/>
</dbReference>
<comment type="similarity">
    <text evidence="3 11">Belongs to the hexokinase family.</text>
</comment>
<dbReference type="Pfam" id="PF00349">
    <property type="entry name" value="Hexokinase_1"/>
    <property type="match status" value="1"/>
</dbReference>
<protein>
    <recommendedName>
        <fullName evidence="11">Phosphotransferase</fullName>
        <ecNumber evidence="11">2.7.1.-</ecNumber>
    </recommendedName>
</protein>
<dbReference type="GO" id="GO:0005739">
    <property type="term" value="C:mitochondrion"/>
    <property type="evidence" value="ECO:0007669"/>
    <property type="project" value="TreeGrafter"/>
</dbReference>
<comment type="catalytic activity">
    <reaction evidence="9">
        <text>a D-hexose + ATP = a D-hexose 6-phosphate + ADP + H(+)</text>
        <dbReference type="Rhea" id="RHEA:22740"/>
        <dbReference type="ChEBI" id="CHEBI:4194"/>
        <dbReference type="ChEBI" id="CHEBI:15378"/>
        <dbReference type="ChEBI" id="CHEBI:30616"/>
        <dbReference type="ChEBI" id="CHEBI:229467"/>
        <dbReference type="ChEBI" id="CHEBI:456216"/>
        <dbReference type="EC" id="2.7.1.1"/>
    </reaction>
    <physiologicalReaction direction="left-to-right" evidence="9">
        <dbReference type="Rhea" id="RHEA:22741"/>
    </physiologicalReaction>
</comment>
<evidence type="ECO:0000256" key="8">
    <source>
        <dbReference type="ARBA" id="ARBA00023152"/>
    </source>
</evidence>